<dbReference type="EMBL" id="RCHS01000074">
    <property type="protein sequence ID" value="RMX61157.1"/>
    <property type="molecule type" value="Genomic_DNA"/>
</dbReference>
<protein>
    <submittedName>
        <fullName evidence="1">Uncharacterized protein</fullName>
    </submittedName>
</protein>
<comment type="caution">
    <text evidence="1">The sequence shown here is derived from an EMBL/GenBank/DDBJ whole genome shotgun (WGS) entry which is preliminary data.</text>
</comment>
<organism evidence="1 2">
    <name type="scientific">Pocillopora damicornis</name>
    <name type="common">Cauliflower coral</name>
    <name type="synonym">Millepora damicornis</name>
    <dbReference type="NCBI Taxonomy" id="46731"/>
    <lineage>
        <taxon>Eukaryota</taxon>
        <taxon>Metazoa</taxon>
        <taxon>Cnidaria</taxon>
        <taxon>Anthozoa</taxon>
        <taxon>Hexacorallia</taxon>
        <taxon>Scleractinia</taxon>
        <taxon>Astrocoeniina</taxon>
        <taxon>Pocilloporidae</taxon>
        <taxon>Pocillopora</taxon>
    </lineage>
</organism>
<dbReference type="Proteomes" id="UP000275408">
    <property type="component" value="Unassembled WGS sequence"/>
</dbReference>
<gene>
    <name evidence="1" type="ORF">pdam_00005607</name>
</gene>
<reference evidence="1 2" key="1">
    <citation type="journal article" date="2018" name="Sci. Rep.">
        <title>Comparative analysis of the Pocillopora damicornis genome highlights role of immune system in coral evolution.</title>
        <authorList>
            <person name="Cunning R."/>
            <person name="Bay R.A."/>
            <person name="Gillette P."/>
            <person name="Baker A.C."/>
            <person name="Traylor-Knowles N."/>
        </authorList>
    </citation>
    <scope>NUCLEOTIDE SEQUENCE [LARGE SCALE GENOMIC DNA]</scope>
    <source>
        <strain evidence="1">RSMAS</strain>
        <tissue evidence="1">Whole animal</tissue>
    </source>
</reference>
<sequence>MASRSSARRLLEREMEVIISGVVTQDDTASSQRSEVFMVTDLDGIPIDVSEQQNSAQSSQRSEDVKRWLQVKKENKAIRDHIQWYENRK</sequence>
<evidence type="ECO:0000313" key="2">
    <source>
        <dbReference type="Proteomes" id="UP000275408"/>
    </source>
</evidence>
<proteinExistence type="predicted"/>
<evidence type="ECO:0000313" key="1">
    <source>
        <dbReference type="EMBL" id="RMX61157.1"/>
    </source>
</evidence>
<name>A0A3M6V5J2_POCDA</name>
<dbReference type="AlphaFoldDB" id="A0A3M6V5J2"/>
<accession>A0A3M6V5J2</accession>
<keyword evidence="2" id="KW-1185">Reference proteome</keyword>